<evidence type="ECO:0000256" key="3">
    <source>
        <dbReference type="ARBA" id="ARBA00022538"/>
    </source>
</evidence>
<dbReference type="GO" id="GO:0005267">
    <property type="term" value="F:potassium channel activity"/>
    <property type="evidence" value="ECO:0007669"/>
    <property type="project" value="UniProtKB-KW"/>
</dbReference>
<dbReference type="GeneID" id="26909955"/>
<evidence type="ECO:0000256" key="8">
    <source>
        <dbReference type="ARBA" id="ARBA00023065"/>
    </source>
</evidence>
<dbReference type="PANTHER" id="PTHR10027:SF37">
    <property type="entry name" value="CHANNEL (CAKC), PUTATIVE-RELATED"/>
    <property type="match status" value="1"/>
</dbReference>
<reference evidence="12 13" key="1">
    <citation type="submission" date="2015-07" db="EMBL/GenBank/DDBJ databases">
        <title>High-quality genome of monoxenous trypanosomatid Leptomonas pyrrhocoris.</title>
        <authorList>
            <person name="Flegontov P."/>
            <person name="Butenko A."/>
            <person name="Firsov S."/>
            <person name="Vlcek C."/>
            <person name="Logacheva M.D."/>
            <person name="Field M."/>
            <person name="Filatov D."/>
            <person name="Flegontova O."/>
            <person name="Gerasimov E."/>
            <person name="Jackson A.P."/>
            <person name="Kelly S."/>
            <person name="Opperdoes F."/>
            <person name="O'Reilly A."/>
            <person name="Votypka J."/>
            <person name="Yurchenko V."/>
            <person name="Lukes J."/>
        </authorList>
    </citation>
    <scope>NUCLEOTIDE SEQUENCE [LARGE SCALE GENOMIC DNA]</scope>
    <source>
        <strain evidence="12">H10</strain>
    </source>
</reference>
<evidence type="ECO:0000256" key="10">
    <source>
        <dbReference type="ARBA" id="ARBA00023303"/>
    </source>
</evidence>
<organism evidence="12 13">
    <name type="scientific">Leptomonas pyrrhocoris</name>
    <name type="common">Firebug parasite</name>
    <dbReference type="NCBI Taxonomy" id="157538"/>
    <lineage>
        <taxon>Eukaryota</taxon>
        <taxon>Discoba</taxon>
        <taxon>Euglenozoa</taxon>
        <taxon>Kinetoplastea</taxon>
        <taxon>Metakinetoplastina</taxon>
        <taxon>Trypanosomatida</taxon>
        <taxon>Trypanosomatidae</taxon>
        <taxon>Leishmaniinae</taxon>
        <taxon>Leptomonas</taxon>
    </lineage>
</organism>
<feature type="region of interest" description="Disordered" evidence="11">
    <location>
        <begin position="1"/>
        <end position="59"/>
    </location>
</feature>
<dbReference type="GO" id="GO:0016020">
    <property type="term" value="C:membrane"/>
    <property type="evidence" value="ECO:0007669"/>
    <property type="project" value="UniProtKB-SubCell"/>
</dbReference>
<evidence type="ECO:0000313" key="13">
    <source>
        <dbReference type="Proteomes" id="UP000037923"/>
    </source>
</evidence>
<dbReference type="EMBL" id="LGTL01000033">
    <property type="protein sequence ID" value="KPA73788.1"/>
    <property type="molecule type" value="Genomic_DNA"/>
</dbReference>
<accession>A0A0N0DQW8</accession>
<dbReference type="AlphaFoldDB" id="A0A0N0DQW8"/>
<keyword evidence="9" id="KW-0472">Membrane</keyword>
<keyword evidence="4" id="KW-0812">Transmembrane</keyword>
<evidence type="ECO:0000256" key="4">
    <source>
        <dbReference type="ARBA" id="ARBA00022692"/>
    </source>
</evidence>
<comment type="caution">
    <text evidence="12">The sequence shown here is derived from an EMBL/GenBank/DDBJ whole genome shotgun (WGS) entry which is preliminary data.</text>
</comment>
<evidence type="ECO:0000256" key="2">
    <source>
        <dbReference type="ARBA" id="ARBA00022448"/>
    </source>
</evidence>
<keyword evidence="7" id="KW-1133">Transmembrane helix</keyword>
<keyword evidence="13" id="KW-1185">Reference proteome</keyword>
<sequence>MLGSIDSQQLQPQQRQTSSQAQPPQQHSLPLAPSSSSLSAIAAAATATATATAVTKDREGRSVFSLGARPVHPTLFDKELGQEGESDEEFDSATAGSPIAAYAVAVPPASRADAQSPVFPSAGPSRDEEADARTVPNVQSLVHVADALDFENHFVIIDLSSAKAKDKSSRYAQEAANTAIAHDVFNVVVPARQAYPMNDVVLLTNDLSFAPYFDYFWSVHKQDTANPVKCITGCGLNTSDLRRCNLEHCAGCCVFYAGDISRYGSTSAMSMLVVLSINEILQGIPTFPVVVELEGLVNLSLFPPHADDPRLRSKAVVDFVYEPNFIIGNAISRLMLFPALQRTYFMEEFIDVMDVLISGHTPDSPALARLPLSLCEVELETYEDVVSYCLKFGFLPIALQRRIVDARNPSINGQRFVLTNPPRALPVNQQTDVLFYITPGS</sequence>
<dbReference type="Proteomes" id="UP000037923">
    <property type="component" value="Unassembled WGS sequence"/>
</dbReference>
<dbReference type="InterPro" id="IPR047871">
    <property type="entry name" value="K_chnl_Slo-like"/>
</dbReference>
<protein>
    <submittedName>
        <fullName evidence="12">Putative calcium/potassium channel (CAKC)</fullName>
    </submittedName>
</protein>
<gene>
    <name evidence="12" type="ORF">ABB37_09672</name>
</gene>
<evidence type="ECO:0000256" key="9">
    <source>
        <dbReference type="ARBA" id="ARBA00023136"/>
    </source>
</evidence>
<keyword evidence="8" id="KW-0406">Ion transport</keyword>
<keyword evidence="6" id="KW-0630">Potassium</keyword>
<keyword evidence="3" id="KW-0633">Potassium transport</keyword>
<dbReference type="OrthoDB" id="257992at2759"/>
<keyword evidence="10 12" id="KW-0407">Ion channel</keyword>
<proteinExistence type="predicted"/>
<feature type="compositionally biased region" description="Low complexity" evidence="11">
    <location>
        <begin position="7"/>
        <end position="53"/>
    </location>
</feature>
<comment type="subcellular location">
    <subcellularLocation>
        <location evidence="1">Membrane</location>
        <topology evidence="1">Multi-pass membrane protein</topology>
    </subcellularLocation>
</comment>
<dbReference type="PANTHER" id="PTHR10027">
    <property type="entry name" value="CALCIUM-ACTIVATED POTASSIUM CHANNEL ALPHA CHAIN"/>
    <property type="match status" value="1"/>
</dbReference>
<dbReference type="RefSeq" id="XP_015652227.1">
    <property type="nucleotide sequence ID" value="XM_015809291.1"/>
</dbReference>
<evidence type="ECO:0000256" key="7">
    <source>
        <dbReference type="ARBA" id="ARBA00022989"/>
    </source>
</evidence>
<name>A0A0N0DQW8_LEPPY</name>
<evidence type="ECO:0000256" key="1">
    <source>
        <dbReference type="ARBA" id="ARBA00004141"/>
    </source>
</evidence>
<keyword evidence="2" id="KW-0813">Transport</keyword>
<feature type="region of interest" description="Disordered" evidence="11">
    <location>
        <begin position="113"/>
        <end position="133"/>
    </location>
</feature>
<evidence type="ECO:0000256" key="6">
    <source>
        <dbReference type="ARBA" id="ARBA00022958"/>
    </source>
</evidence>
<keyword evidence="5" id="KW-0631">Potassium channel</keyword>
<evidence type="ECO:0000256" key="11">
    <source>
        <dbReference type="SAM" id="MobiDB-lite"/>
    </source>
</evidence>
<dbReference type="VEuPathDB" id="TriTrypDB:LpyrH10_33_0800"/>
<dbReference type="OMA" id="EENWAFE"/>
<evidence type="ECO:0000313" key="12">
    <source>
        <dbReference type="EMBL" id="KPA73788.1"/>
    </source>
</evidence>
<evidence type="ECO:0000256" key="5">
    <source>
        <dbReference type="ARBA" id="ARBA00022826"/>
    </source>
</evidence>